<sequence length="138" mass="16073">MEKLSIQDASRRLNISQRDVREYIRNGELKAERDPDSEHGRWLVLMPEGDWQDKFKSYLDELDASITRWWWTNVSKTGSVHYLENTGIENVEPDYLCGHRSENLWSAVGHTANDRCIECLMRATERGLPLFEEEVSGS</sequence>
<evidence type="ECO:0000313" key="1">
    <source>
        <dbReference type="EMBL" id="CUV03771.1"/>
    </source>
</evidence>
<evidence type="ECO:0008006" key="2">
    <source>
        <dbReference type="Google" id="ProtNLM"/>
    </source>
</evidence>
<dbReference type="AlphaFoldDB" id="A0A160VBW3"/>
<name>A0A160VBW3_9ZZZZ</name>
<proteinExistence type="predicted"/>
<reference evidence="1" key="1">
    <citation type="submission" date="2015-10" db="EMBL/GenBank/DDBJ databases">
        <authorList>
            <person name="Gilbert D.G."/>
        </authorList>
    </citation>
    <scope>NUCLEOTIDE SEQUENCE</scope>
</reference>
<organism evidence="1">
    <name type="scientific">hydrothermal vent metagenome</name>
    <dbReference type="NCBI Taxonomy" id="652676"/>
    <lineage>
        <taxon>unclassified sequences</taxon>
        <taxon>metagenomes</taxon>
        <taxon>ecological metagenomes</taxon>
    </lineage>
</organism>
<accession>A0A160VBW3</accession>
<dbReference type="EMBL" id="FAXA01000476">
    <property type="protein sequence ID" value="CUV03771.1"/>
    <property type="molecule type" value="Genomic_DNA"/>
</dbReference>
<gene>
    <name evidence="1" type="ORF">MGWOODY_Clf137</name>
</gene>
<protein>
    <recommendedName>
        <fullName evidence="2">Helix-turn-helix domain-containing protein</fullName>
    </recommendedName>
</protein>